<evidence type="ECO:0000313" key="2">
    <source>
        <dbReference type="Proteomes" id="UP000624325"/>
    </source>
</evidence>
<dbReference type="InterPro" id="IPR011008">
    <property type="entry name" value="Dimeric_a/b-barrel"/>
</dbReference>
<protein>
    <recommendedName>
        <fullName evidence="3">ABM domain-containing protein</fullName>
    </recommendedName>
</protein>
<evidence type="ECO:0000313" key="1">
    <source>
        <dbReference type="EMBL" id="GIF60458.1"/>
    </source>
</evidence>
<dbReference type="RefSeq" id="WP_203707274.1">
    <property type="nucleotide sequence ID" value="NZ_BAAALU010000002.1"/>
</dbReference>
<organism evidence="1 2">
    <name type="scientific">Asanoa iriomotensis</name>
    <dbReference type="NCBI Taxonomy" id="234613"/>
    <lineage>
        <taxon>Bacteria</taxon>
        <taxon>Bacillati</taxon>
        <taxon>Actinomycetota</taxon>
        <taxon>Actinomycetes</taxon>
        <taxon>Micromonosporales</taxon>
        <taxon>Micromonosporaceae</taxon>
        <taxon>Asanoa</taxon>
    </lineage>
</organism>
<keyword evidence="2" id="KW-1185">Reference proteome</keyword>
<dbReference type="Proteomes" id="UP000624325">
    <property type="component" value="Unassembled WGS sequence"/>
</dbReference>
<gene>
    <name evidence="1" type="ORF">Air01nite_65530</name>
</gene>
<name>A0ABQ4CCF4_9ACTN</name>
<evidence type="ECO:0008006" key="3">
    <source>
        <dbReference type="Google" id="ProtNLM"/>
    </source>
</evidence>
<reference evidence="1 2" key="1">
    <citation type="submission" date="2021-01" db="EMBL/GenBank/DDBJ databases">
        <title>Whole genome shotgun sequence of Asanoa iriomotensis NBRC 100142.</title>
        <authorList>
            <person name="Komaki H."/>
            <person name="Tamura T."/>
        </authorList>
    </citation>
    <scope>NUCLEOTIDE SEQUENCE [LARGE SCALE GENOMIC DNA]</scope>
    <source>
        <strain evidence="1 2">NBRC 100142</strain>
    </source>
</reference>
<accession>A0ABQ4CCF4</accession>
<comment type="caution">
    <text evidence="1">The sequence shown here is derived from an EMBL/GenBank/DDBJ whole genome shotgun (WGS) entry which is preliminary data.</text>
</comment>
<sequence>MPGFACGRTSVGRTLELNRGTPNQTGGIMYARSSTINARPALLDQGIAFLSGDLMHDLTAIDGCVGMSLLVDRETGRCVATSSWATEQAMRASESRVPPLRRRLLEAFGATEIKNEEWEVAFMHRDHRAPDGAYARVSYLRGDQARVDQSSEIFKSVLPAIEDAPGFCSASLLLNRESDQVVTNVIFDSAQSLARTAERAAALRTKAAGQMNAEIIEVAEFELAFAHLRVPELV</sequence>
<dbReference type="EMBL" id="BONC01000068">
    <property type="protein sequence ID" value="GIF60458.1"/>
    <property type="molecule type" value="Genomic_DNA"/>
</dbReference>
<proteinExistence type="predicted"/>
<dbReference type="SUPFAM" id="SSF54909">
    <property type="entry name" value="Dimeric alpha+beta barrel"/>
    <property type="match status" value="2"/>
</dbReference>